<reference evidence="2" key="1">
    <citation type="journal article" date="2019" name="PLoS Negl. Trop. Dis.">
        <title>Revisiting the worldwide diversity of Leptospira species in the environment.</title>
        <authorList>
            <person name="Vincent A.T."/>
            <person name="Schiettekatte O."/>
            <person name="Bourhy P."/>
            <person name="Veyrier F.J."/>
            <person name="Picardeau M."/>
        </authorList>
    </citation>
    <scope>NUCLEOTIDE SEQUENCE [LARGE SCALE GENOMIC DNA]</scope>
    <source>
        <strain evidence="2">201702407</strain>
    </source>
</reference>
<sequence length="278" mass="31956">MRYLIYNKHGEYLTELLEEIETESMIPVHSPIETSGEYREKMGEWGSVFVGDAKQSKREFTLKFTYTNGKPRDLDARIVIDEIGAFFSEPEEDGDFWIEDIDNQIRAKVMTTIFDPKTGEGLENRIVNGEIKFRLIDALWENAKPNQEIFTLNSEDFKTFSLPSYSVQVKPIFEIKALNPNPDFAIDIGRIDKATGEFRGSQSIRIQQIDFTTNDVITIDCVDGKALHRKAGSEIVSENEWMITDGGWMAIGRRDRAIRYQGTGSIELTLKFRPRFFI</sequence>
<proteinExistence type="predicted"/>
<evidence type="ECO:0000313" key="2">
    <source>
        <dbReference type="Proteomes" id="UP000297422"/>
    </source>
</evidence>
<dbReference type="RefSeq" id="WP_135684552.1">
    <property type="nucleotide sequence ID" value="NZ_RQEQ01000080.1"/>
</dbReference>
<gene>
    <name evidence="1" type="ORF">EHQ90_07655</name>
</gene>
<keyword evidence="2" id="KW-1185">Reference proteome</keyword>
<evidence type="ECO:0000313" key="1">
    <source>
        <dbReference type="EMBL" id="TGM17250.1"/>
    </source>
</evidence>
<protein>
    <recommendedName>
        <fullName evidence="3">Phage tail protein</fullName>
    </recommendedName>
</protein>
<name>A0ABY2N568_9LEPT</name>
<accession>A0ABY2N568</accession>
<organism evidence="1 2">
    <name type="scientific">Leptospira stimsonii</name>
    <dbReference type="NCBI Taxonomy" id="2202203"/>
    <lineage>
        <taxon>Bacteria</taxon>
        <taxon>Pseudomonadati</taxon>
        <taxon>Spirochaetota</taxon>
        <taxon>Spirochaetia</taxon>
        <taxon>Leptospirales</taxon>
        <taxon>Leptospiraceae</taxon>
        <taxon>Leptospira</taxon>
    </lineage>
</organism>
<dbReference type="Proteomes" id="UP000297422">
    <property type="component" value="Unassembled WGS sequence"/>
</dbReference>
<dbReference type="EMBL" id="RQGT01000059">
    <property type="protein sequence ID" value="TGM17250.1"/>
    <property type="molecule type" value="Genomic_DNA"/>
</dbReference>
<evidence type="ECO:0008006" key="3">
    <source>
        <dbReference type="Google" id="ProtNLM"/>
    </source>
</evidence>
<comment type="caution">
    <text evidence="1">The sequence shown here is derived from an EMBL/GenBank/DDBJ whole genome shotgun (WGS) entry which is preliminary data.</text>
</comment>